<organism evidence="2">
    <name type="scientific">Phenylobacterium glaciei</name>
    <dbReference type="NCBI Taxonomy" id="2803784"/>
    <lineage>
        <taxon>Bacteria</taxon>
        <taxon>Pseudomonadati</taxon>
        <taxon>Pseudomonadota</taxon>
        <taxon>Alphaproteobacteria</taxon>
        <taxon>Caulobacterales</taxon>
        <taxon>Caulobacteraceae</taxon>
        <taxon>Phenylobacterium</taxon>
    </lineage>
</organism>
<dbReference type="EMBL" id="CP068570">
    <property type="protein sequence ID" value="QQZ51565.1"/>
    <property type="molecule type" value="Genomic_DNA"/>
</dbReference>
<proteinExistence type="predicted"/>
<protein>
    <submittedName>
        <fullName evidence="2">Uncharacterized protein</fullName>
    </submittedName>
</protein>
<sequence length="121" mass="13616">MAHRSRRSDQVLRARADRRRSRPLRLRPATALPGRPTELAPGLDSDLIATRLERFSKPTDFWKRFSPDLTNAPDVQVLLNAPLTGVRLTLDGASVDHLEVRRPDGGSWRSAPDATSCRRRP</sequence>
<accession>A0A974P729</accession>
<feature type="region of interest" description="Disordered" evidence="1">
    <location>
        <begin position="1"/>
        <end position="38"/>
    </location>
</feature>
<reference evidence="2" key="1">
    <citation type="submission" date="2021-01" db="EMBL/GenBank/DDBJ databases">
        <title>Genome sequence of Phenylobacterium sp. 20VBR1 isolated from a valley glaceir, Ny-Alesund, Svalbard.</title>
        <authorList>
            <person name="Thomas F.A."/>
            <person name="Krishnan K.P."/>
            <person name="Sinha R.K."/>
        </authorList>
    </citation>
    <scope>NUCLEOTIDE SEQUENCE</scope>
    <source>
        <strain evidence="2">20VBR1</strain>
    </source>
</reference>
<evidence type="ECO:0000313" key="2">
    <source>
        <dbReference type="EMBL" id="QQZ51565.1"/>
    </source>
</evidence>
<name>A0A974P729_9CAUL</name>
<feature type="compositionally biased region" description="Basic residues" evidence="1">
    <location>
        <begin position="16"/>
        <end position="25"/>
    </location>
</feature>
<evidence type="ECO:0000256" key="1">
    <source>
        <dbReference type="SAM" id="MobiDB-lite"/>
    </source>
</evidence>
<feature type="region of interest" description="Disordered" evidence="1">
    <location>
        <begin position="99"/>
        <end position="121"/>
    </location>
</feature>
<feature type="compositionally biased region" description="Low complexity" evidence="1">
    <location>
        <begin position="26"/>
        <end position="36"/>
    </location>
</feature>
<dbReference type="AlphaFoldDB" id="A0A974P729"/>
<gene>
    <name evidence="2" type="ORF">JKL49_11580</name>
</gene>